<organism evidence="3 4">
    <name type="scientific">Prochlorococcus marinus str. XMU1401</name>
    <dbReference type="NCBI Taxonomy" id="2052594"/>
    <lineage>
        <taxon>Bacteria</taxon>
        <taxon>Bacillati</taxon>
        <taxon>Cyanobacteriota</taxon>
        <taxon>Cyanophyceae</taxon>
        <taxon>Synechococcales</taxon>
        <taxon>Prochlorococcaceae</taxon>
        <taxon>Prochlorococcus</taxon>
    </lineage>
</organism>
<name>A0A8I1X0N5_PROMR</name>
<proteinExistence type="predicted"/>
<feature type="domain" description="Glycosyltransferase subfamily 4-like N-terminal" evidence="2">
    <location>
        <begin position="56"/>
        <end position="203"/>
    </location>
</feature>
<dbReference type="InterPro" id="IPR050194">
    <property type="entry name" value="Glycosyltransferase_grp1"/>
</dbReference>
<keyword evidence="3" id="KW-0808">Transferase</keyword>
<comment type="caution">
    <text evidence="3">The sequence shown here is derived from an EMBL/GenBank/DDBJ whole genome shotgun (WGS) entry which is preliminary data.</text>
</comment>
<dbReference type="PANTHER" id="PTHR45947:SF3">
    <property type="entry name" value="SULFOQUINOVOSYL TRANSFERASE SQD2"/>
    <property type="match status" value="1"/>
</dbReference>
<dbReference type="RefSeq" id="WP_100883908.1">
    <property type="nucleotide sequence ID" value="NZ_JAAORC010000002.1"/>
</dbReference>
<dbReference type="Pfam" id="PF00534">
    <property type="entry name" value="Glycos_transf_1"/>
    <property type="match status" value="1"/>
</dbReference>
<sequence>MNIKDSNIAIVHDWFLKKSFGGAEKVSFILDDFFKRRYSAPDIFSLTSNIQSSEIKSLQGNKIQTSFIQSLPFGRTNVQSYLPFLPYAIEQLDLRKYDLIMSSSHAFAKGILTSPDQLHISYVHTPMRYAWDQMYTYLEKSTLSKFGFEFPIKLMLYKLREWDFYSSQRIDYIISNSNFTSKRIKKYWGLESEVIYPPVDIKRFHYEKSRGNFYLSLNRLVPNKRVDLLIKAFNKLNLPLIIIGDGPERLKLEKISNSNIKFLRKISDREVENYLSRCKAFVYAGIEDFGIAPVEAMASGAPVIAYGKGGILDTVNCLNNQNKEKVANGLLFKKQTVQCIFDTISWFEDKKLWRRFKPEILNEYSQNFSIEKFINKIDFSINKALEKFNKNI</sequence>
<dbReference type="InterPro" id="IPR001296">
    <property type="entry name" value="Glyco_trans_1"/>
</dbReference>
<dbReference type="PANTHER" id="PTHR45947">
    <property type="entry name" value="SULFOQUINOVOSYL TRANSFERASE SQD2"/>
    <property type="match status" value="1"/>
</dbReference>
<dbReference type="SUPFAM" id="SSF53756">
    <property type="entry name" value="UDP-Glycosyltransferase/glycogen phosphorylase"/>
    <property type="match status" value="1"/>
</dbReference>
<protein>
    <submittedName>
        <fullName evidence="3">Glycosyltransferase family 4 protein</fullName>
    </submittedName>
</protein>
<dbReference type="Pfam" id="PF13439">
    <property type="entry name" value="Glyco_transf_4"/>
    <property type="match status" value="1"/>
</dbReference>
<dbReference type="GO" id="GO:0016757">
    <property type="term" value="F:glycosyltransferase activity"/>
    <property type="evidence" value="ECO:0007669"/>
    <property type="project" value="InterPro"/>
</dbReference>
<dbReference type="InterPro" id="IPR028098">
    <property type="entry name" value="Glyco_trans_4-like_N"/>
</dbReference>
<evidence type="ECO:0000313" key="3">
    <source>
        <dbReference type="EMBL" id="MBO8223261.1"/>
    </source>
</evidence>
<gene>
    <name evidence="3" type="ORF">HA142_07015</name>
</gene>
<feature type="domain" description="Glycosyl transferase family 1" evidence="1">
    <location>
        <begin position="205"/>
        <end position="351"/>
    </location>
</feature>
<dbReference type="AlphaFoldDB" id="A0A8I1X0N5"/>
<evidence type="ECO:0000259" key="1">
    <source>
        <dbReference type="Pfam" id="PF00534"/>
    </source>
</evidence>
<dbReference type="Gene3D" id="3.40.50.2000">
    <property type="entry name" value="Glycogen Phosphorylase B"/>
    <property type="match status" value="2"/>
</dbReference>
<evidence type="ECO:0000313" key="4">
    <source>
        <dbReference type="Proteomes" id="UP000666562"/>
    </source>
</evidence>
<evidence type="ECO:0000259" key="2">
    <source>
        <dbReference type="Pfam" id="PF13439"/>
    </source>
</evidence>
<accession>A0A8I1X0N5</accession>
<dbReference type="Proteomes" id="UP000666562">
    <property type="component" value="Unassembled WGS sequence"/>
</dbReference>
<reference evidence="3" key="1">
    <citation type="submission" date="2020-03" db="EMBL/GenBank/DDBJ databases">
        <title>Genome differentiation and subclade ecological adaptation of Prochlorococcus HLII clade in the global ocean.</title>
        <authorList>
            <person name="Yan W."/>
            <person name="Fen X."/>
            <person name="Zhang W."/>
        </authorList>
    </citation>
    <scope>NUCLEOTIDE SEQUENCE</scope>
    <source>
        <strain evidence="3">XMU1401</strain>
    </source>
</reference>
<dbReference type="EMBL" id="JAAORC010000002">
    <property type="protein sequence ID" value="MBO8223261.1"/>
    <property type="molecule type" value="Genomic_DNA"/>
</dbReference>